<dbReference type="Pfam" id="PF10114">
    <property type="entry name" value="PocR"/>
    <property type="match status" value="1"/>
</dbReference>
<dbReference type="EMBL" id="FMJE01000003">
    <property type="protein sequence ID" value="SCM81136.1"/>
    <property type="molecule type" value="Genomic_DNA"/>
</dbReference>
<dbReference type="InterPro" id="IPR018771">
    <property type="entry name" value="PocR_dom"/>
</dbReference>
<evidence type="ECO:0000256" key="3">
    <source>
        <dbReference type="ARBA" id="ARBA00022777"/>
    </source>
</evidence>
<sequence>MHNGKRFSLDEIINVQSLQEIQNKFSEATGIAAVTVDANGAPVTKPSKFTDFCCYVRSFPDGFERCKACDDRGGRNAMEQQRPVVYHCHSGLTDFAAPIIVQNEYVGALLAGQVVLPNPDFDAKQEMFNRLLPLGMDKEILSQLFDKIAIIPEHRLQAAADLLHLMANYIVEMSATNLVQKQLMTELKAKSELQNLLRAAELKALQAQINPHFLFNALNTIARLSLLEGAERTQEVVHSLSALLRTNLRDMEEMRTLQQEIKSIEDYLSIQQVRFGDRIQATIEIQPELMKISVPALSLQPLVENAIIHGLEPKKEGGHIYISGYVANNNIIIRVSDTGVGIPQEQIGAILKSEKRSSKGHLTGIGLINVHQRIQHYFGEQYGLRIESKVGEGTEVYLSLPSYC</sequence>
<keyword evidence="4" id="KW-0902">Two-component regulatory system</keyword>
<dbReference type="SMART" id="SM00387">
    <property type="entry name" value="HATPase_c"/>
    <property type="match status" value="1"/>
</dbReference>
<feature type="domain" description="Histidine kinase" evidence="5">
    <location>
        <begin position="209"/>
        <end position="404"/>
    </location>
</feature>
<dbReference type="PANTHER" id="PTHR34220">
    <property type="entry name" value="SENSOR HISTIDINE KINASE YPDA"/>
    <property type="match status" value="1"/>
</dbReference>
<protein>
    <recommendedName>
        <fullName evidence="2">histidine kinase</fullName>
        <ecNumber evidence="2">2.7.13.3</ecNumber>
    </recommendedName>
</protein>
<dbReference type="InterPro" id="IPR050640">
    <property type="entry name" value="Bact_2-comp_sensor_kinase"/>
</dbReference>
<dbReference type="EC" id="2.7.13.3" evidence="2"/>
<evidence type="ECO:0000256" key="4">
    <source>
        <dbReference type="ARBA" id="ARBA00023012"/>
    </source>
</evidence>
<reference evidence="6" key="1">
    <citation type="submission" date="2016-08" db="EMBL/GenBank/DDBJ databases">
        <authorList>
            <person name="Seilhamer J.J."/>
        </authorList>
    </citation>
    <scope>NUCLEOTIDE SEQUENCE</scope>
    <source>
        <strain evidence="6">86</strain>
    </source>
</reference>
<dbReference type="Pfam" id="PF06580">
    <property type="entry name" value="His_kinase"/>
    <property type="match status" value="1"/>
</dbReference>
<evidence type="ECO:0000313" key="6">
    <source>
        <dbReference type="EMBL" id="SCM81136.1"/>
    </source>
</evidence>
<dbReference type="SUPFAM" id="SSF55874">
    <property type="entry name" value="ATPase domain of HSP90 chaperone/DNA topoisomerase II/histidine kinase"/>
    <property type="match status" value="1"/>
</dbReference>
<dbReference type="PANTHER" id="PTHR34220:SF7">
    <property type="entry name" value="SENSOR HISTIDINE KINASE YPDA"/>
    <property type="match status" value="1"/>
</dbReference>
<organism evidence="6">
    <name type="scientific">uncultured Sporomusa sp</name>
    <dbReference type="NCBI Taxonomy" id="307249"/>
    <lineage>
        <taxon>Bacteria</taxon>
        <taxon>Bacillati</taxon>
        <taxon>Bacillota</taxon>
        <taxon>Negativicutes</taxon>
        <taxon>Selenomonadales</taxon>
        <taxon>Sporomusaceae</taxon>
        <taxon>Sporomusa</taxon>
        <taxon>environmental samples</taxon>
    </lineage>
</organism>
<dbReference type="GO" id="GO:0016020">
    <property type="term" value="C:membrane"/>
    <property type="evidence" value="ECO:0007669"/>
    <property type="project" value="InterPro"/>
</dbReference>
<dbReference type="InterPro" id="IPR004358">
    <property type="entry name" value="Sig_transdc_His_kin-like_C"/>
</dbReference>
<dbReference type="GO" id="GO:0000155">
    <property type="term" value="F:phosphorelay sensor kinase activity"/>
    <property type="evidence" value="ECO:0007669"/>
    <property type="project" value="InterPro"/>
</dbReference>
<dbReference type="PRINTS" id="PR00344">
    <property type="entry name" value="BCTRLSENSOR"/>
</dbReference>
<dbReference type="InterPro" id="IPR010559">
    <property type="entry name" value="Sig_transdc_His_kin_internal"/>
</dbReference>
<evidence type="ECO:0000256" key="2">
    <source>
        <dbReference type="ARBA" id="ARBA00012438"/>
    </source>
</evidence>
<accession>A0A212LUF7</accession>
<comment type="catalytic activity">
    <reaction evidence="1">
        <text>ATP + protein L-histidine = ADP + protein N-phospho-L-histidine.</text>
        <dbReference type="EC" id="2.7.13.3"/>
    </reaction>
</comment>
<name>A0A212LUF7_9FIRM</name>
<dbReference type="PROSITE" id="PS50109">
    <property type="entry name" value="HIS_KIN"/>
    <property type="match status" value="1"/>
</dbReference>
<keyword evidence="3 6" id="KW-0808">Transferase</keyword>
<dbReference type="AlphaFoldDB" id="A0A212LUF7"/>
<dbReference type="InterPro" id="IPR003594">
    <property type="entry name" value="HATPase_dom"/>
</dbReference>
<keyword evidence="3 6" id="KW-0418">Kinase</keyword>
<dbReference type="InterPro" id="IPR005467">
    <property type="entry name" value="His_kinase_dom"/>
</dbReference>
<dbReference type="Pfam" id="PF02518">
    <property type="entry name" value="HATPase_c"/>
    <property type="match status" value="1"/>
</dbReference>
<dbReference type="Gene3D" id="3.30.565.10">
    <property type="entry name" value="Histidine kinase-like ATPase, C-terminal domain"/>
    <property type="match status" value="1"/>
</dbReference>
<gene>
    <name evidence="6" type="ORF">KL86SPO_31315</name>
</gene>
<dbReference type="InterPro" id="IPR036890">
    <property type="entry name" value="HATPase_C_sf"/>
</dbReference>
<dbReference type="RefSeq" id="WP_288184241.1">
    <property type="nucleotide sequence ID" value="NZ_LT608335.1"/>
</dbReference>
<evidence type="ECO:0000259" key="5">
    <source>
        <dbReference type="PROSITE" id="PS50109"/>
    </source>
</evidence>
<evidence type="ECO:0000256" key="1">
    <source>
        <dbReference type="ARBA" id="ARBA00000085"/>
    </source>
</evidence>
<proteinExistence type="predicted"/>